<proteinExistence type="inferred from homology"/>
<dbReference type="PIRSF" id="PIRSF006595">
    <property type="entry name" value="UCP006595"/>
    <property type="match status" value="1"/>
</dbReference>
<dbReference type="EMBL" id="CP005290">
    <property type="protein sequence ID" value="AGK60878.1"/>
    <property type="molecule type" value="Genomic_DNA"/>
</dbReference>
<dbReference type="STRING" id="387631.Asulf_00871"/>
<evidence type="ECO:0000256" key="2">
    <source>
        <dbReference type="HAMAP-Rule" id="MF_00498"/>
    </source>
</evidence>
<dbReference type="KEGG" id="ast:Asulf_00871"/>
<dbReference type="AlphaFoldDB" id="N0BCY8"/>
<organism evidence="3 4">
    <name type="scientific">Archaeoglobus sulfaticallidus PM70-1</name>
    <dbReference type="NCBI Taxonomy" id="387631"/>
    <lineage>
        <taxon>Archaea</taxon>
        <taxon>Methanobacteriati</taxon>
        <taxon>Methanobacteriota</taxon>
        <taxon>Archaeoglobi</taxon>
        <taxon>Archaeoglobales</taxon>
        <taxon>Archaeoglobaceae</taxon>
        <taxon>Archaeoglobus</taxon>
    </lineage>
</organism>
<evidence type="ECO:0000256" key="1">
    <source>
        <dbReference type="ARBA" id="ARBA00010824"/>
    </source>
</evidence>
<dbReference type="OrthoDB" id="24613at2157"/>
<dbReference type="Pfam" id="PF03684">
    <property type="entry name" value="UPF0179"/>
    <property type="match status" value="1"/>
</dbReference>
<dbReference type="HAMAP" id="MF_00498">
    <property type="entry name" value="UPF0179"/>
    <property type="match status" value="1"/>
</dbReference>
<accession>N0BCY8</accession>
<protein>
    <recommendedName>
        <fullName evidence="2">UPF0179 protein Asulf_00871</fullName>
    </recommendedName>
</protein>
<dbReference type="InterPro" id="IPR005369">
    <property type="entry name" value="UPF0179"/>
</dbReference>
<dbReference type="eggNOG" id="arCOG04477">
    <property type="taxonomic scope" value="Archaea"/>
</dbReference>
<sequence length="153" mass="17049">MDEVNKIITLCGRTWANIGVEFTFIGGRDECEKCRLKRPCLRLKENAKYKIVSLRDGTVQECPLHDGGVVAVEVVELPIIALLESKKSVEGAKIRYEKKHCEIFNCSMYNLCHPAELMDGEEVVVEKIIGDSPGVCEKGLSVKVVELARANQN</sequence>
<evidence type="ECO:0000313" key="4">
    <source>
        <dbReference type="Proteomes" id="UP000013307"/>
    </source>
</evidence>
<dbReference type="PANTHER" id="PTHR40699:SF1">
    <property type="entry name" value="UPF0179 PROTEIN MJ1627"/>
    <property type="match status" value="1"/>
</dbReference>
<dbReference type="PANTHER" id="PTHR40699">
    <property type="entry name" value="UPF0179 PROTEIN MJ1627"/>
    <property type="match status" value="1"/>
</dbReference>
<dbReference type="HOGENOM" id="CLU_121764_0_0_2"/>
<keyword evidence="4" id="KW-1185">Reference proteome</keyword>
<dbReference type="RefSeq" id="WP_015590476.1">
    <property type="nucleotide sequence ID" value="NC_021169.1"/>
</dbReference>
<gene>
    <name evidence="3" type="ORF">Asulf_00871</name>
</gene>
<name>N0BCY8_9EURY</name>
<dbReference type="Proteomes" id="UP000013307">
    <property type="component" value="Chromosome"/>
</dbReference>
<dbReference type="GeneID" id="15392512"/>
<evidence type="ECO:0000313" key="3">
    <source>
        <dbReference type="EMBL" id="AGK60878.1"/>
    </source>
</evidence>
<comment type="similarity">
    <text evidence="1 2">Belongs to the UPF0179 family.</text>
</comment>
<reference evidence="3 4" key="1">
    <citation type="journal article" date="2013" name="Genome Announc.">
        <title>Complete Genome Sequence of the Thermophilic and Facultatively Chemolithoautotrophic Sulfate Reducer Archaeoglobus sulfaticallidus Strain PM70-1T.</title>
        <authorList>
            <person name="Stokke R."/>
            <person name="Hocking W.P."/>
            <person name="Steinsbu B.O."/>
            <person name="Steen I.H."/>
        </authorList>
    </citation>
    <scope>NUCLEOTIDE SEQUENCE [LARGE SCALE GENOMIC DNA]</scope>
    <source>
        <strain evidence="3">PM70-1</strain>
    </source>
</reference>